<dbReference type="SUPFAM" id="SSF103473">
    <property type="entry name" value="MFS general substrate transporter"/>
    <property type="match status" value="1"/>
</dbReference>
<comment type="caution">
    <text evidence="7">The sequence shown here is derived from an EMBL/GenBank/DDBJ whole genome shotgun (WGS) entry which is preliminary data.</text>
</comment>
<dbReference type="GO" id="GO:0015134">
    <property type="term" value="F:hexuronate transmembrane transporter activity"/>
    <property type="evidence" value="ECO:0007669"/>
    <property type="project" value="TreeGrafter"/>
</dbReference>
<dbReference type="InterPro" id="IPR011701">
    <property type="entry name" value="MFS"/>
</dbReference>
<dbReference type="PROSITE" id="PS50850">
    <property type="entry name" value="MFS"/>
    <property type="match status" value="1"/>
</dbReference>
<evidence type="ECO:0000256" key="1">
    <source>
        <dbReference type="ARBA" id="ARBA00004141"/>
    </source>
</evidence>
<gene>
    <name evidence="7" type="ORF">COA17_01315</name>
</gene>
<keyword evidence="3 5" id="KW-1133">Transmembrane helix</keyword>
<evidence type="ECO:0000259" key="6">
    <source>
        <dbReference type="PROSITE" id="PS50850"/>
    </source>
</evidence>
<sequence length="412" mass="43675">MSGGANRARWVIVAMVFVAIMLNYVDRQILALLKPTLEAEFRWSDQDYANMGTAFQVATAFAFLGTGWFIDRVGLRRGFGVGVGVWSLAGMAHAVATTVTGFIGARVVLGMAESIGTPAAVKTAATYFNHRDRQIALGIGNTAPNVGAVVTPALIPPLAVAFGWQAAFLLAGGLGLVWVAVWFALRVKPVALDAMEAAPIRWGDILRRRTTLAIAIAKVLSDQVWFFMLLWLPDLFHRLFALPQGTLGWPVALAYGLAACGALTGGWLPTRMIAGGWSVNRARKTTMLLYALLVLPVPLVLSVSSPWSAALLLGLGLFAHQGFSTSVFGVATDVTPARAVGSTIGIAAFCGNLCSIGMIQFQAWALANGWGYTPALVICASSYLLALLAIHLLIPRIVPVEPEAGAPLVVAH</sequence>
<feature type="transmembrane region" description="Helical" evidence="5">
    <location>
        <begin position="339"/>
        <end position="359"/>
    </location>
</feature>
<feature type="transmembrane region" description="Helical" evidence="5">
    <location>
        <begin position="211"/>
        <end position="232"/>
    </location>
</feature>
<keyword evidence="2 5" id="KW-0812">Transmembrane</keyword>
<evidence type="ECO:0000313" key="7">
    <source>
        <dbReference type="EMBL" id="PCG10132.1"/>
    </source>
</evidence>
<feature type="transmembrane region" description="Helical" evidence="5">
    <location>
        <begin position="82"/>
        <end position="103"/>
    </location>
</feature>
<proteinExistence type="predicted"/>
<dbReference type="AlphaFoldDB" id="A0A2A4HZ35"/>
<dbReference type="PANTHER" id="PTHR11662">
    <property type="entry name" value="SOLUTE CARRIER FAMILY 17"/>
    <property type="match status" value="1"/>
</dbReference>
<dbReference type="EMBL" id="NWVD01000001">
    <property type="protein sequence ID" value="PCG10132.1"/>
    <property type="molecule type" value="Genomic_DNA"/>
</dbReference>
<dbReference type="GO" id="GO:0016020">
    <property type="term" value="C:membrane"/>
    <property type="evidence" value="ECO:0007669"/>
    <property type="project" value="UniProtKB-SubCell"/>
</dbReference>
<accession>A0A2A4HZ35</accession>
<name>A0A2A4HZ35_9SPHN</name>
<dbReference type="Pfam" id="PF07690">
    <property type="entry name" value="MFS_1"/>
    <property type="match status" value="1"/>
</dbReference>
<feature type="domain" description="Major facilitator superfamily (MFS) profile" evidence="6">
    <location>
        <begin position="12"/>
        <end position="398"/>
    </location>
</feature>
<evidence type="ECO:0000256" key="3">
    <source>
        <dbReference type="ARBA" id="ARBA00022989"/>
    </source>
</evidence>
<feature type="transmembrane region" description="Helical" evidence="5">
    <location>
        <begin position="51"/>
        <end position="70"/>
    </location>
</feature>
<keyword evidence="4 5" id="KW-0472">Membrane</keyword>
<feature type="transmembrane region" description="Helical" evidence="5">
    <location>
        <begin position="162"/>
        <end position="185"/>
    </location>
</feature>
<evidence type="ECO:0000256" key="4">
    <source>
        <dbReference type="ARBA" id="ARBA00023136"/>
    </source>
</evidence>
<evidence type="ECO:0000256" key="2">
    <source>
        <dbReference type="ARBA" id="ARBA00022692"/>
    </source>
</evidence>
<evidence type="ECO:0000256" key="5">
    <source>
        <dbReference type="SAM" id="Phobius"/>
    </source>
</evidence>
<comment type="subcellular location">
    <subcellularLocation>
        <location evidence="1">Membrane</location>
        <topology evidence="1">Multi-pass membrane protein</topology>
    </subcellularLocation>
</comment>
<dbReference type="InterPro" id="IPR050382">
    <property type="entry name" value="MFS_Na/Anion_cotransporter"/>
</dbReference>
<dbReference type="InterPro" id="IPR020846">
    <property type="entry name" value="MFS_dom"/>
</dbReference>
<keyword evidence="8" id="KW-1185">Reference proteome</keyword>
<organism evidence="7 8">
    <name type="scientific">Sphingomonas ginsenosidimutans</name>
    <dbReference type="NCBI Taxonomy" id="862134"/>
    <lineage>
        <taxon>Bacteria</taxon>
        <taxon>Pseudomonadati</taxon>
        <taxon>Pseudomonadota</taxon>
        <taxon>Alphaproteobacteria</taxon>
        <taxon>Sphingomonadales</taxon>
        <taxon>Sphingomonadaceae</taxon>
        <taxon>Sphingomonas</taxon>
    </lineage>
</organism>
<protein>
    <submittedName>
        <fullName evidence="7">MFS transporter</fullName>
    </submittedName>
</protein>
<feature type="transmembrane region" description="Helical" evidence="5">
    <location>
        <begin position="371"/>
        <end position="394"/>
    </location>
</feature>
<dbReference type="PANTHER" id="PTHR11662:SF285">
    <property type="entry name" value="HEXURONATE TRANSPORTER"/>
    <property type="match status" value="1"/>
</dbReference>
<dbReference type="RefSeq" id="WP_096609690.1">
    <property type="nucleotide sequence ID" value="NZ_NWVD01000001.1"/>
</dbReference>
<evidence type="ECO:0000313" key="8">
    <source>
        <dbReference type="Proteomes" id="UP000218784"/>
    </source>
</evidence>
<dbReference type="Proteomes" id="UP000218784">
    <property type="component" value="Unassembled WGS sequence"/>
</dbReference>
<feature type="transmembrane region" description="Helical" evidence="5">
    <location>
        <begin position="288"/>
        <end position="319"/>
    </location>
</feature>
<dbReference type="Gene3D" id="1.20.1250.20">
    <property type="entry name" value="MFS general substrate transporter like domains"/>
    <property type="match status" value="2"/>
</dbReference>
<reference evidence="7 8" key="1">
    <citation type="submission" date="2017-09" db="EMBL/GenBank/DDBJ databases">
        <title>Sphingomonas ginsenosidimutans KACC 14949, whole genome shotgun sequence.</title>
        <authorList>
            <person name="Feng G."/>
            <person name="Zhu H."/>
        </authorList>
    </citation>
    <scope>NUCLEOTIDE SEQUENCE [LARGE SCALE GENOMIC DNA]</scope>
    <source>
        <strain evidence="7 8">KACC 14949</strain>
    </source>
</reference>
<dbReference type="InterPro" id="IPR036259">
    <property type="entry name" value="MFS_trans_sf"/>
</dbReference>
<feature type="transmembrane region" description="Helical" evidence="5">
    <location>
        <begin position="247"/>
        <end position="268"/>
    </location>
</feature>